<dbReference type="InterPro" id="IPR011701">
    <property type="entry name" value="MFS"/>
</dbReference>
<sequence>MAAKQVGPNSWRRNLAVLWFGTFMAGIGFSEVMPFLSLYVDSLGHFTHNELSLYSGMAFAASYLVTAIASPLWGKLADRTGRKLMLVRASAGMAIVFIFMGLVTNVWQLIGLRLLQGVFSGYISNANALIATQVPKRRSGQALGTLVTGNVSGALLGPLLGGTLASFFSYRVTFFITGALFVGVFLVTTFMVHEDFKPVAKSKMLNTKGVIGELGNSKLVLGMFVTTMIIQAANNSIVPILALYVRQIMDNSPATTFYSGIVAAVPGIATLAAAPVLGRLGDRIGADRVLMAGFLLAIVVYVPMAFVTNVWELIGLRFLIGVANASMLPAVQSILAKNTPPHVTGRVFSWNQSFQAMGNVAGPMIGSIVSTSFDYAGVFISTAVLVVINLTLVFNNTKGMRKARKLKQS</sequence>
<dbReference type="PANTHER" id="PTHR43414">
    <property type="entry name" value="MULTIDRUG RESISTANCE PROTEIN MDTG"/>
    <property type="match status" value="1"/>
</dbReference>
<feature type="transmembrane region" description="Helical" evidence="7">
    <location>
        <begin position="51"/>
        <end position="73"/>
    </location>
</feature>
<gene>
    <name evidence="9" type="primary">tetA_3</name>
    <name evidence="9" type="ORF">LASUN_25270</name>
</gene>
<protein>
    <submittedName>
        <fullName evidence="9">Tetracycline resistance protein, class B</fullName>
    </submittedName>
</protein>
<evidence type="ECO:0000256" key="4">
    <source>
        <dbReference type="ARBA" id="ARBA00022692"/>
    </source>
</evidence>
<evidence type="ECO:0000313" key="10">
    <source>
        <dbReference type="Proteomes" id="UP000177010"/>
    </source>
</evidence>
<dbReference type="AlphaFoldDB" id="A0A1E7X8G7"/>
<dbReference type="STRING" id="481719.LASUN_25270"/>
<keyword evidence="4 7" id="KW-0812">Transmembrane</keyword>
<dbReference type="Gene3D" id="1.20.1250.20">
    <property type="entry name" value="MFS general substrate transporter like domains"/>
    <property type="match status" value="2"/>
</dbReference>
<feature type="transmembrane region" description="Helical" evidence="7">
    <location>
        <begin position="142"/>
        <end position="168"/>
    </location>
</feature>
<dbReference type="EMBL" id="MIQE01000027">
    <property type="protein sequence ID" value="OFA09436.1"/>
    <property type="molecule type" value="Genomic_DNA"/>
</dbReference>
<feature type="domain" description="Major facilitator superfamily (MFS) profile" evidence="8">
    <location>
        <begin position="14"/>
        <end position="401"/>
    </location>
</feature>
<name>A0A1E7X8G7_9LACO</name>
<keyword evidence="3" id="KW-1003">Cell membrane</keyword>
<dbReference type="RefSeq" id="WP_070368676.1">
    <property type="nucleotide sequence ID" value="NZ_JAZHVW010000016.1"/>
</dbReference>
<accession>A0A1E7X8G7</accession>
<keyword evidence="6 7" id="KW-0472">Membrane</keyword>
<dbReference type="GO" id="GO:0022857">
    <property type="term" value="F:transmembrane transporter activity"/>
    <property type="evidence" value="ECO:0007669"/>
    <property type="project" value="InterPro"/>
</dbReference>
<dbReference type="SUPFAM" id="SSF103473">
    <property type="entry name" value="MFS general substrate transporter"/>
    <property type="match status" value="1"/>
</dbReference>
<keyword evidence="5 7" id="KW-1133">Transmembrane helix</keyword>
<feature type="transmembrane region" description="Helical" evidence="7">
    <location>
        <begin position="289"/>
        <end position="308"/>
    </location>
</feature>
<evidence type="ECO:0000313" key="9">
    <source>
        <dbReference type="EMBL" id="OFA09436.1"/>
    </source>
</evidence>
<feature type="transmembrane region" description="Helical" evidence="7">
    <location>
        <begin position="85"/>
        <end position="104"/>
    </location>
</feature>
<evidence type="ECO:0000256" key="7">
    <source>
        <dbReference type="SAM" id="Phobius"/>
    </source>
</evidence>
<evidence type="ECO:0000256" key="2">
    <source>
        <dbReference type="ARBA" id="ARBA00022448"/>
    </source>
</evidence>
<dbReference type="InterPro" id="IPR036259">
    <property type="entry name" value="MFS_trans_sf"/>
</dbReference>
<dbReference type="InterPro" id="IPR001958">
    <property type="entry name" value="Tet-R_TetA/multi-R_MdtG-like"/>
</dbReference>
<dbReference type="Pfam" id="PF07690">
    <property type="entry name" value="MFS_1"/>
    <property type="match status" value="1"/>
</dbReference>
<dbReference type="PROSITE" id="PS50850">
    <property type="entry name" value="MFS"/>
    <property type="match status" value="1"/>
</dbReference>
<comment type="caution">
    <text evidence="9">The sequence shown here is derived from an EMBL/GenBank/DDBJ whole genome shotgun (WGS) entry which is preliminary data.</text>
</comment>
<dbReference type="InterPro" id="IPR020846">
    <property type="entry name" value="MFS_dom"/>
</dbReference>
<feature type="transmembrane region" description="Helical" evidence="7">
    <location>
        <begin position="314"/>
        <end position="335"/>
    </location>
</feature>
<feature type="transmembrane region" description="Helical" evidence="7">
    <location>
        <begin position="375"/>
        <end position="395"/>
    </location>
</feature>
<dbReference type="Proteomes" id="UP000177010">
    <property type="component" value="Unassembled WGS sequence"/>
</dbReference>
<dbReference type="InterPro" id="IPR005828">
    <property type="entry name" value="MFS_sugar_transport-like"/>
</dbReference>
<comment type="subcellular location">
    <subcellularLocation>
        <location evidence="1">Cell membrane</location>
        <topology evidence="1">Multi-pass membrane protein</topology>
    </subcellularLocation>
</comment>
<dbReference type="GO" id="GO:0005886">
    <property type="term" value="C:plasma membrane"/>
    <property type="evidence" value="ECO:0007669"/>
    <property type="project" value="UniProtKB-SubCell"/>
</dbReference>
<evidence type="ECO:0000256" key="5">
    <source>
        <dbReference type="ARBA" id="ARBA00022989"/>
    </source>
</evidence>
<evidence type="ECO:0000259" key="8">
    <source>
        <dbReference type="PROSITE" id="PS50850"/>
    </source>
</evidence>
<reference evidence="9 10" key="1">
    <citation type="submission" date="2016-09" db="EMBL/GenBank/DDBJ databases">
        <title>Genome Sequence of Lactobacillus sunkii Strain CG01.</title>
        <authorList>
            <person name="Poehlein A."/>
            <person name="Gabris C."/>
            <person name="Bengelsdorf F.R."/>
            <person name="Duerre P."/>
            <person name="Daniel R."/>
        </authorList>
    </citation>
    <scope>NUCLEOTIDE SEQUENCE [LARGE SCALE GENOMIC DNA]</scope>
    <source>
        <strain evidence="9 10">CG_D</strain>
    </source>
</reference>
<evidence type="ECO:0000256" key="1">
    <source>
        <dbReference type="ARBA" id="ARBA00004651"/>
    </source>
</evidence>
<dbReference type="PRINTS" id="PR01035">
    <property type="entry name" value="TCRTETA"/>
</dbReference>
<feature type="transmembrane region" description="Helical" evidence="7">
    <location>
        <begin position="174"/>
        <end position="193"/>
    </location>
</feature>
<organism evidence="9 10">
    <name type="scientific">Lentilactobacillus sunkii</name>
    <dbReference type="NCBI Taxonomy" id="481719"/>
    <lineage>
        <taxon>Bacteria</taxon>
        <taxon>Bacillati</taxon>
        <taxon>Bacillota</taxon>
        <taxon>Bacilli</taxon>
        <taxon>Lactobacillales</taxon>
        <taxon>Lactobacillaceae</taxon>
        <taxon>Lentilactobacillus</taxon>
    </lineage>
</organism>
<keyword evidence="2" id="KW-0813">Transport</keyword>
<dbReference type="Pfam" id="PF00083">
    <property type="entry name" value="Sugar_tr"/>
    <property type="match status" value="1"/>
</dbReference>
<proteinExistence type="predicted"/>
<evidence type="ECO:0000256" key="3">
    <source>
        <dbReference type="ARBA" id="ARBA00022475"/>
    </source>
</evidence>
<dbReference type="PANTHER" id="PTHR43414:SF6">
    <property type="entry name" value="MULTIDRUG RESISTANCE PROTEIN MDTG"/>
    <property type="match status" value="1"/>
</dbReference>
<feature type="transmembrane region" description="Helical" evidence="7">
    <location>
        <begin position="219"/>
        <end position="245"/>
    </location>
</feature>
<dbReference type="CDD" id="cd17391">
    <property type="entry name" value="MFS_MdtG_MDR_like"/>
    <property type="match status" value="1"/>
</dbReference>
<evidence type="ECO:0000256" key="6">
    <source>
        <dbReference type="ARBA" id="ARBA00023136"/>
    </source>
</evidence>
<feature type="transmembrane region" description="Helical" evidence="7">
    <location>
        <begin position="257"/>
        <end position="277"/>
    </location>
</feature>
<feature type="transmembrane region" description="Helical" evidence="7">
    <location>
        <begin position="16"/>
        <end position="39"/>
    </location>
</feature>